<dbReference type="InterPro" id="IPR002401">
    <property type="entry name" value="Cyt_P450_E_grp-I"/>
</dbReference>
<keyword evidence="3 4" id="KW-0408">Iron</keyword>
<evidence type="ECO:0000256" key="1">
    <source>
        <dbReference type="ARBA" id="ARBA00022723"/>
    </source>
</evidence>
<keyword evidence="2 4" id="KW-0560">Oxidoreductase</keyword>
<dbReference type="Gene3D" id="1.10.630.10">
    <property type="entry name" value="Cytochrome P450"/>
    <property type="match status" value="1"/>
</dbReference>
<accession>A0ABR3AP58</accession>
<organism evidence="5 6">
    <name type="scientific">Phycomyces blakesleeanus</name>
    <dbReference type="NCBI Taxonomy" id="4837"/>
    <lineage>
        <taxon>Eukaryota</taxon>
        <taxon>Fungi</taxon>
        <taxon>Fungi incertae sedis</taxon>
        <taxon>Mucoromycota</taxon>
        <taxon>Mucoromycotina</taxon>
        <taxon>Mucoromycetes</taxon>
        <taxon>Mucorales</taxon>
        <taxon>Phycomycetaceae</taxon>
        <taxon>Phycomyces</taxon>
    </lineage>
</organism>
<keyword evidence="4" id="KW-0349">Heme</keyword>
<dbReference type="PRINTS" id="PR00385">
    <property type="entry name" value="P450"/>
</dbReference>
<keyword evidence="6" id="KW-1185">Reference proteome</keyword>
<evidence type="ECO:0000313" key="6">
    <source>
        <dbReference type="Proteomes" id="UP001448207"/>
    </source>
</evidence>
<dbReference type="InterPro" id="IPR001128">
    <property type="entry name" value="Cyt_P450"/>
</dbReference>
<comment type="similarity">
    <text evidence="4">Belongs to the cytochrome P450 family.</text>
</comment>
<dbReference type="InterPro" id="IPR017972">
    <property type="entry name" value="Cyt_P450_CS"/>
</dbReference>
<reference evidence="5 6" key="1">
    <citation type="submission" date="2024-04" db="EMBL/GenBank/DDBJ databases">
        <title>Symmetric and asymmetric DNA N6-adenine methylation regulates different biological responses in Mucorales.</title>
        <authorList>
            <consortium name="Lawrence Berkeley National Laboratory"/>
            <person name="Lax C."/>
            <person name="Mondo S.J."/>
            <person name="Osorio-Concepcion M."/>
            <person name="Muszewska A."/>
            <person name="Corrochano-Luque M."/>
            <person name="Gutierrez G."/>
            <person name="Riley R."/>
            <person name="Lipzen A."/>
            <person name="Guo J."/>
            <person name="Hundley H."/>
            <person name="Amirebrahimi M."/>
            <person name="Ng V."/>
            <person name="Lorenzo-Gutierrez D."/>
            <person name="Binder U."/>
            <person name="Yang J."/>
            <person name="Song Y."/>
            <person name="Canovas D."/>
            <person name="Navarro E."/>
            <person name="Freitag M."/>
            <person name="Gabaldon T."/>
            <person name="Grigoriev I.V."/>
            <person name="Corrochano L.M."/>
            <person name="Nicolas F.E."/>
            <person name="Garre V."/>
        </authorList>
    </citation>
    <scope>NUCLEOTIDE SEQUENCE [LARGE SCALE GENOMIC DNA]</scope>
    <source>
        <strain evidence="5 6">L51</strain>
    </source>
</reference>
<comment type="caution">
    <text evidence="5">The sequence shown here is derived from an EMBL/GenBank/DDBJ whole genome shotgun (WGS) entry which is preliminary data.</text>
</comment>
<evidence type="ECO:0000313" key="5">
    <source>
        <dbReference type="EMBL" id="KAL0079078.1"/>
    </source>
</evidence>
<dbReference type="Pfam" id="PF00067">
    <property type="entry name" value="p450"/>
    <property type="match status" value="1"/>
</dbReference>
<dbReference type="PANTHER" id="PTHR46300:SF11">
    <property type="entry name" value="OXIDOREDUCTASE, PUTATIVE-RELATED"/>
    <property type="match status" value="1"/>
</dbReference>
<dbReference type="PROSITE" id="PS00086">
    <property type="entry name" value="CYTOCHROME_P450"/>
    <property type="match status" value="1"/>
</dbReference>
<dbReference type="InterPro" id="IPR050364">
    <property type="entry name" value="Cytochrome_P450_fung"/>
</dbReference>
<evidence type="ECO:0000256" key="3">
    <source>
        <dbReference type="ARBA" id="ARBA00023004"/>
    </source>
</evidence>
<evidence type="ECO:0000256" key="4">
    <source>
        <dbReference type="RuleBase" id="RU000461"/>
    </source>
</evidence>
<dbReference type="PRINTS" id="PR00463">
    <property type="entry name" value="EP450I"/>
</dbReference>
<keyword evidence="4" id="KW-0503">Monooxygenase</keyword>
<protein>
    <submittedName>
        <fullName evidence="5">Cytochrome P450</fullName>
    </submittedName>
</protein>
<dbReference type="SUPFAM" id="SSF48264">
    <property type="entry name" value="Cytochrome P450"/>
    <property type="match status" value="1"/>
</dbReference>
<dbReference type="Proteomes" id="UP001448207">
    <property type="component" value="Unassembled WGS sequence"/>
</dbReference>
<name>A0ABR3AP58_PHYBL</name>
<dbReference type="PANTHER" id="PTHR46300">
    <property type="entry name" value="P450, PUTATIVE (EUROFUNG)-RELATED-RELATED"/>
    <property type="match status" value="1"/>
</dbReference>
<dbReference type="EMBL" id="JBCLYO010000023">
    <property type="protein sequence ID" value="KAL0079078.1"/>
    <property type="molecule type" value="Genomic_DNA"/>
</dbReference>
<proteinExistence type="inferred from homology"/>
<evidence type="ECO:0000256" key="2">
    <source>
        <dbReference type="ARBA" id="ARBA00023002"/>
    </source>
</evidence>
<keyword evidence="1 4" id="KW-0479">Metal-binding</keyword>
<gene>
    <name evidence="5" type="ORF">J3Q64DRAFT_1645414</name>
</gene>
<dbReference type="InterPro" id="IPR036396">
    <property type="entry name" value="Cyt_P450_sf"/>
</dbReference>
<sequence length="531" mass="60147">MDNYLIEIISRKDYISLSIAAAAVGLAAKYSYNIYSNSRQNYINKDGFKNIPSPPGSYPYIGHMLTLNICPGEQVKRWHEELGPIISLKMGAQPWVCISDQNIAHEIFVRNGVKSVNRPNHDFGYQVYSRVYRGLIFGSTDKAWKNARAAAQIILSPKYVDKFQSALVSTVDTVFKLMREEAEINGSVNPAKYFYMTTYSSILTAVFGKTVQSLDDPNLKDITFFVDHSNKYVTPIGALGSYLPHFEWIYRFTQHKAQMNAIVEVRDKLFTKLLHEAVSGDIDCLAKKLFMLKEEYNLDEMDLIILTGDLIGAGGETSGTSLTWLLAILSNYPEMQKKISDEIDSVIEKEGRIPTFSDRADMPFTTAVLRENIRFRSCTNFGLPHYLEDDVEVFGYLIPKGTTLMTSMHAIHMNPDIYDEPEKFKPERFLNFTKTWSAAANGGIKERDMFAFGWGRRVCPGIYFAEMEIFNMCVRIFSQCTVEPPYGLNGELKSVDMETIYSGGIIAAPLEYKIRFVTRANSLANTLKKSN</sequence>